<reference evidence="1" key="1">
    <citation type="submission" date="2024-07" db="EMBL/GenBank/DDBJ databases">
        <authorList>
            <person name="Kim Y.J."/>
            <person name="Jeong J.Y."/>
        </authorList>
    </citation>
    <scope>NUCLEOTIDE SEQUENCE</scope>
    <source>
        <strain evidence="1">GIHE-MW2</strain>
    </source>
</reference>
<organism evidence="1">
    <name type="scientific">Planktothricoides raciborskii GIHE-MW2</name>
    <dbReference type="NCBI Taxonomy" id="2792601"/>
    <lineage>
        <taxon>Bacteria</taxon>
        <taxon>Bacillati</taxon>
        <taxon>Cyanobacteriota</taxon>
        <taxon>Cyanophyceae</taxon>
        <taxon>Oscillatoriophycideae</taxon>
        <taxon>Oscillatoriales</taxon>
        <taxon>Oscillatoriaceae</taxon>
        <taxon>Planktothricoides</taxon>
    </lineage>
</organism>
<evidence type="ECO:0000313" key="1">
    <source>
        <dbReference type="EMBL" id="XCM36326.1"/>
    </source>
</evidence>
<accession>A0AAU8JDF2</accession>
<dbReference type="RefSeq" id="WP_354635153.1">
    <property type="nucleotide sequence ID" value="NZ_CP159837.1"/>
</dbReference>
<proteinExistence type="predicted"/>
<gene>
    <name evidence="1" type="ORF">ABWT76_005081</name>
</gene>
<dbReference type="EMBL" id="CP159837">
    <property type="protein sequence ID" value="XCM36326.1"/>
    <property type="molecule type" value="Genomic_DNA"/>
</dbReference>
<sequence length="312" mass="36513">MQGAKEFLEEIKQELIERKNLGLIESVFFPLRFAKDRRLDYQHKKIAIEDMPKDPRLCKDGQYANSIGTNVQNIVHAMADLYRQEMQDDGLDPESLKNRKRGEKGAWLDIHDWLWNYKFKRWLEKNAWSILKEKAKNSDNWLQFLTNEDMASLKRGDRGLMMPPPPASVQQTQPTIPINQSLWMVIDLELQPETNYQLLLLNRSQDGESLLCPSSAFAPNALIDKPPILLPQKDSWAAQAENPINFKFGKLETEEFLAIVLNQSLDLPWLTPRQEELLPEWTGERIKELFEKLEQQDNWQVFYQSFDVVERA</sequence>
<name>A0AAU8JDF2_9CYAN</name>
<evidence type="ECO:0008006" key="2">
    <source>
        <dbReference type="Google" id="ProtNLM"/>
    </source>
</evidence>
<dbReference type="AlphaFoldDB" id="A0AAU8JDF2"/>
<protein>
    <recommendedName>
        <fullName evidence="2">DUF4384 domain-containing protein</fullName>
    </recommendedName>
</protein>